<dbReference type="Gene3D" id="1.20.120.690">
    <property type="entry name" value="RDM1 protein domain"/>
    <property type="match status" value="1"/>
</dbReference>
<dbReference type="GeneID" id="111309499"/>
<dbReference type="SUPFAM" id="SSF109920">
    <property type="entry name" value="Hypothetical protein At3g22680"/>
    <property type="match status" value="1"/>
</dbReference>
<dbReference type="RefSeq" id="XP_022764270.1">
    <property type="nucleotide sequence ID" value="XM_022908535.1"/>
</dbReference>
<keyword evidence="1" id="KW-1185">Reference proteome</keyword>
<dbReference type="OrthoDB" id="991262at2759"/>
<evidence type="ECO:0000313" key="1">
    <source>
        <dbReference type="Proteomes" id="UP000515121"/>
    </source>
</evidence>
<reference evidence="2" key="1">
    <citation type="submission" date="2025-08" db="UniProtKB">
        <authorList>
            <consortium name="RefSeq"/>
        </authorList>
    </citation>
    <scope>IDENTIFICATION</scope>
    <source>
        <tissue evidence="2">Fruit stalk</tissue>
    </source>
</reference>
<accession>A0A6P6AHB0</accession>
<dbReference type="InterPro" id="IPR036319">
    <property type="entry name" value="RDM1_sf"/>
</dbReference>
<dbReference type="GO" id="GO:0000419">
    <property type="term" value="C:RNA polymerase V complex"/>
    <property type="evidence" value="ECO:0007669"/>
    <property type="project" value="TreeGrafter"/>
</dbReference>
<organism evidence="1 2">
    <name type="scientific">Durio zibethinus</name>
    <name type="common">Durian</name>
    <dbReference type="NCBI Taxonomy" id="66656"/>
    <lineage>
        <taxon>Eukaryota</taxon>
        <taxon>Viridiplantae</taxon>
        <taxon>Streptophyta</taxon>
        <taxon>Embryophyta</taxon>
        <taxon>Tracheophyta</taxon>
        <taxon>Spermatophyta</taxon>
        <taxon>Magnoliopsida</taxon>
        <taxon>eudicotyledons</taxon>
        <taxon>Gunneridae</taxon>
        <taxon>Pentapetalae</taxon>
        <taxon>rosids</taxon>
        <taxon>malvids</taxon>
        <taxon>Malvales</taxon>
        <taxon>Malvaceae</taxon>
        <taxon>Helicteroideae</taxon>
        <taxon>Durio</taxon>
    </lineage>
</organism>
<dbReference type="Pfam" id="PF09187">
    <property type="entry name" value="RdDM_RDM1"/>
    <property type="match status" value="1"/>
</dbReference>
<dbReference type="AlphaFoldDB" id="A0A6P6AHB0"/>
<dbReference type="PANTHER" id="PTHR36366:SF1">
    <property type="entry name" value="PROTEIN RDM1"/>
    <property type="match status" value="1"/>
</dbReference>
<proteinExistence type="predicted"/>
<dbReference type="GO" id="GO:0080188">
    <property type="term" value="P:gene silencing by siRNA-directed DNA methylation"/>
    <property type="evidence" value="ECO:0007669"/>
    <property type="project" value="InterPro"/>
</dbReference>
<sequence>MKQISVPVALETSPELPFITWQKLAESMKQKYEQPLHYLTHMLLKQWDQSRASTTKNELIKPISNVIHPSKAEATVWVVEEFNRQFASHHYLAELWLSDPNYHDFVDTITPKN</sequence>
<name>A0A6P6AHB0_DURZI</name>
<gene>
    <name evidence="2" type="primary">LOC111309499</name>
</gene>
<evidence type="ECO:0000313" key="2">
    <source>
        <dbReference type="RefSeq" id="XP_022764270.1"/>
    </source>
</evidence>
<dbReference type="Proteomes" id="UP000515121">
    <property type="component" value="Unplaced"/>
</dbReference>
<dbReference type="InterPro" id="IPR015270">
    <property type="entry name" value="RDM1_plant"/>
</dbReference>
<protein>
    <submittedName>
        <fullName evidence="2">Protein RDM1-like</fullName>
    </submittedName>
</protein>
<dbReference type="PANTHER" id="PTHR36366">
    <property type="entry name" value="PROTEIN RDM1"/>
    <property type="match status" value="1"/>
</dbReference>
<dbReference type="KEGG" id="dzi:111309499"/>